<keyword evidence="3" id="KW-1185">Reference proteome</keyword>
<dbReference type="Pfam" id="PF05036">
    <property type="entry name" value="SPOR"/>
    <property type="match status" value="1"/>
</dbReference>
<sequence length="144" mass="16140">MPQKDIFEVLARIEMGRGVVTIRQSSAIKALVGTGLSLDSKVYSEEIMAVGAVTSEQKVVGYRVQIYNGNGTKGRSTAAYREKVIQEAHPELATYLQFQAPSWKLRVGNFLTQAEARDAMVKLKKDFPAFARDMYVVRDAVYRF</sequence>
<dbReference type="EMBL" id="JQZV01000013">
    <property type="protein sequence ID" value="KGN91797.1"/>
    <property type="molecule type" value="Genomic_DNA"/>
</dbReference>
<dbReference type="InterPro" id="IPR007730">
    <property type="entry name" value="SPOR-like_dom"/>
</dbReference>
<accession>A0ABR4XJD7</accession>
<evidence type="ECO:0000313" key="2">
    <source>
        <dbReference type="EMBL" id="KGN91797.1"/>
    </source>
</evidence>
<comment type="caution">
    <text evidence="2">The sequence shown here is derived from an EMBL/GenBank/DDBJ whole genome shotgun (WGS) entry which is preliminary data.</text>
</comment>
<dbReference type="Proteomes" id="UP000030101">
    <property type="component" value="Unassembled WGS sequence"/>
</dbReference>
<gene>
    <name evidence="2" type="ORF">HQ43_06835</name>
</gene>
<feature type="domain" description="SPOR" evidence="1">
    <location>
        <begin position="61"/>
        <end position="130"/>
    </location>
</feature>
<proteinExistence type="predicted"/>
<evidence type="ECO:0000259" key="1">
    <source>
        <dbReference type="Pfam" id="PF05036"/>
    </source>
</evidence>
<organism evidence="2 3">
    <name type="scientific">Porphyromonas canoris</name>
    <dbReference type="NCBI Taxonomy" id="36875"/>
    <lineage>
        <taxon>Bacteria</taxon>
        <taxon>Pseudomonadati</taxon>
        <taxon>Bacteroidota</taxon>
        <taxon>Bacteroidia</taxon>
        <taxon>Bacteroidales</taxon>
        <taxon>Porphyromonadaceae</taxon>
        <taxon>Porphyromonas</taxon>
    </lineage>
</organism>
<evidence type="ECO:0000313" key="3">
    <source>
        <dbReference type="Proteomes" id="UP000030101"/>
    </source>
</evidence>
<reference evidence="2 3" key="1">
    <citation type="submission" date="2014-08" db="EMBL/GenBank/DDBJ databases">
        <title>Porphyromonas canoris strain:OH2762 Genome sequencing.</title>
        <authorList>
            <person name="Wallis C."/>
            <person name="Deusch O."/>
            <person name="O'Flynn C."/>
            <person name="Davis I."/>
            <person name="Jospin G."/>
            <person name="Darling A.E."/>
            <person name="Coil D.A."/>
            <person name="Alexiev A."/>
            <person name="Horsfall A."/>
            <person name="Kirkwood N."/>
            <person name="Harris S."/>
            <person name="Eisen J.A."/>
        </authorList>
    </citation>
    <scope>NUCLEOTIDE SEQUENCE [LARGE SCALE GENOMIC DNA]</scope>
    <source>
        <strain evidence="3">COT-108 OH2762</strain>
    </source>
</reference>
<protein>
    <recommendedName>
        <fullName evidence="1">SPOR domain-containing protein</fullName>
    </recommendedName>
</protein>
<name>A0ABR4XJD7_9PORP</name>